<keyword evidence="2" id="KW-1185">Reference proteome</keyword>
<reference evidence="1 2" key="1">
    <citation type="journal article" date="2024" name="Proc. Natl. Acad. Sci. U.S.A.">
        <title>The genetic regulatory architecture and epigenomic basis for age-related changes in rattlesnake venom.</title>
        <authorList>
            <person name="Hogan M.P."/>
            <person name="Holding M.L."/>
            <person name="Nystrom G.S."/>
            <person name="Colston T.J."/>
            <person name="Bartlett D.A."/>
            <person name="Mason A.J."/>
            <person name="Ellsworth S.A."/>
            <person name="Rautsaw R.M."/>
            <person name="Lawrence K.C."/>
            <person name="Strickland J.L."/>
            <person name="He B."/>
            <person name="Fraser P."/>
            <person name="Margres M.J."/>
            <person name="Gilbert D.M."/>
            <person name="Gibbs H.L."/>
            <person name="Parkinson C.L."/>
            <person name="Rokyta D.R."/>
        </authorList>
    </citation>
    <scope>NUCLEOTIDE SEQUENCE [LARGE SCALE GENOMIC DNA]</scope>
    <source>
        <strain evidence="1">DRR0105</strain>
    </source>
</reference>
<evidence type="ECO:0000313" key="2">
    <source>
        <dbReference type="Proteomes" id="UP001474421"/>
    </source>
</evidence>
<accession>A0AAW1B4G5</accession>
<organism evidence="1 2">
    <name type="scientific">Crotalus adamanteus</name>
    <name type="common">Eastern diamondback rattlesnake</name>
    <dbReference type="NCBI Taxonomy" id="8729"/>
    <lineage>
        <taxon>Eukaryota</taxon>
        <taxon>Metazoa</taxon>
        <taxon>Chordata</taxon>
        <taxon>Craniata</taxon>
        <taxon>Vertebrata</taxon>
        <taxon>Euteleostomi</taxon>
        <taxon>Lepidosauria</taxon>
        <taxon>Squamata</taxon>
        <taxon>Bifurcata</taxon>
        <taxon>Unidentata</taxon>
        <taxon>Episquamata</taxon>
        <taxon>Toxicofera</taxon>
        <taxon>Serpentes</taxon>
        <taxon>Colubroidea</taxon>
        <taxon>Viperidae</taxon>
        <taxon>Crotalinae</taxon>
        <taxon>Crotalus</taxon>
    </lineage>
</organism>
<proteinExistence type="predicted"/>
<gene>
    <name evidence="1" type="ORF">NXF25_019703</name>
</gene>
<dbReference type="GO" id="GO:0005813">
    <property type="term" value="C:centrosome"/>
    <property type="evidence" value="ECO:0007669"/>
    <property type="project" value="TreeGrafter"/>
</dbReference>
<sequence length="190" mass="21319">MSKQGRAHNKEFSILEGRFRPFHPYVHSSTDIQVGPNKKADANQSIHREAVACSNHVTEGIGHQDETPKSTFQLPESDLSPRAANILENVKKALWLSTYKRDYTGSGPMKPLQLDDYNAKLIGRATGELGKNVDLTSREFGCRGTGYKVLRTKCPWVETVRLRKEDRLECGTADFLHAILDLACIYNGRC</sequence>
<protein>
    <submittedName>
        <fullName evidence="1">Uncharacterized protein</fullName>
    </submittedName>
</protein>
<dbReference type="EMBL" id="JAOTOJ010000008">
    <property type="protein sequence ID" value="KAK9396342.1"/>
    <property type="molecule type" value="Genomic_DNA"/>
</dbReference>
<comment type="caution">
    <text evidence="1">The sequence shown here is derived from an EMBL/GenBank/DDBJ whole genome shotgun (WGS) entry which is preliminary data.</text>
</comment>
<dbReference type="PANTHER" id="PTHR31393">
    <property type="entry name" value="C5ORF31"/>
    <property type="match status" value="1"/>
</dbReference>
<evidence type="ECO:0000313" key="1">
    <source>
        <dbReference type="EMBL" id="KAK9396342.1"/>
    </source>
</evidence>
<dbReference type="PANTHER" id="PTHR31393:SF2">
    <property type="entry name" value="CHROMOSOME 7 OPEN READING FRAME 31"/>
    <property type="match status" value="1"/>
</dbReference>
<dbReference type="AlphaFoldDB" id="A0AAW1B4G5"/>
<dbReference type="InterPro" id="IPR027886">
    <property type="entry name" value="SPMIP4"/>
</dbReference>
<dbReference type="Proteomes" id="UP001474421">
    <property type="component" value="Unassembled WGS sequence"/>
</dbReference>
<name>A0AAW1B4G5_CROAD</name>